<dbReference type="GeneID" id="65109759"/>
<evidence type="ECO:0008006" key="3">
    <source>
        <dbReference type="Google" id="ProtNLM"/>
    </source>
</evidence>
<protein>
    <recommendedName>
        <fullName evidence="3">Lipoprotein</fullName>
    </recommendedName>
</protein>
<keyword evidence="2" id="KW-1185">Reference proteome</keyword>
<dbReference type="PROSITE" id="PS51257">
    <property type="entry name" value="PROKAR_LIPOPROTEIN"/>
    <property type="match status" value="1"/>
</dbReference>
<evidence type="ECO:0000313" key="2">
    <source>
        <dbReference type="Proteomes" id="UP000225074"/>
    </source>
</evidence>
<sequence length="139" mass="15688">MKMKLAIIALTFGLTGCAGMNHPYVGNLVYKGGTGLVYQRVSNQCGGNCDKYATMKVERVEFPGEREALERTIKAEKRSAIARKCQQFLDLELAKVESKYYSSIESGDFKTAEKYKAKYQKVGDKYYSIINQCVEENIK</sequence>
<dbReference type="EMBL" id="MF036692">
    <property type="protein sequence ID" value="ARW58018.1"/>
    <property type="molecule type" value="Genomic_DNA"/>
</dbReference>
<dbReference type="KEGG" id="vg:65109759"/>
<dbReference type="Proteomes" id="UP000225074">
    <property type="component" value="Genome"/>
</dbReference>
<organism evidence="1 2">
    <name type="scientific">Serratia phage X20</name>
    <dbReference type="NCBI Taxonomy" id="2006942"/>
    <lineage>
        <taxon>Viruses</taxon>
        <taxon>Duplodnaviria</taxon>
        <taxon>Heunggongvirae</taxon>
        <taxon>Uroviricota</taxon>
        <taxon>Caudoviricetes</taxon>
        <taxon>Pantevenvirales</taxon>
        <taxon>Straboviridae</taxon>
        <taxon>Tevenvirinae</taxon>
        <taxon>Winklervirus</taxon>
        <taxon>Winklervirus xtwenty</taxon>
    </lineage>
</organism>
<name>A0A1Z1LYW8_9CAUD</name>
<evidence type="ECO:0000313" key="1">
    <source>
        <dbReference type="EMBL" id="ARW58018.1"/>
    </source>
</evidence>
<reference evidence="1 2" key="1">
    <citation type="submission" date="2017-05" db="EMBL/GenBank/DDBJ databases">
        <title>Environmental T4-family bacteriophages evolve to escape abortive infection via multiple routes in a bacterial host employing #altruistic suicide# through Type III toxin-antitoxin systems.</title>
        <authorList>
            <person name="Chen B."/>
            <person name="Akusobi C."/>
            <person name="Fang X."/>
            <person name="Salmond G.P.C."/>
        </authorList>
    </citation>
    <scope>NUCLEOTIDE SEQUENCE [LARGE SCALE GENOMIC DNA]</scope>
</reference>
<proteinExistence type="predicted"/>
<dbReference type="RefSeq" id="YP_010092196.1">
    <property type="nucleotide sequence ID" value="NC_055728.1"/>
</dbReference>
<accession>A0A1Z1LYW8</accession>